<accession>A0A7Z0VKS0</accession>
<sequence length="223" mass="25933">MPLICLLLLSLLPWFAAAEEEPFEFPDEDLESTIEAVNEGDLEFLLTPPAESVHHHINRIRISEGSLHDGWVELQQCHRHLDAVPHLEIVYHPQRIRHIKLLRAENIGSSRVIDARIELRDVRQGASLCLQAESQSLHRSGPHGYQLRNGPYMRRFLDGYYPMQLTLQVDFPTDKIRFITMRPLPLDTGHARLRDGRVYWNGWFQGKLFTEMDFQILEPVNKP</sequence>
<keyword evidence="1" id="KW-0732">Signal</keyword>
<evidence type="ECO:0000313" key="2">
    <source>
        <dbReference type="EMBL" id="ODJ87472.1"/>
    </source>
</evidence>
<reference evidence="2 3" key="1">
    <citation type="submission" date="2016-06" db="EMBL/GenBank/DDBJ databases">
        <title>Genome sequence of endosymbiont of Candidatus Endolucinida thiodiazotropha.</title>
        <authorList>
            <person name="Poehlein A."/>
            <person name="Koenig S."/>
            <person name="Heiden S.E."/>
            <person name="Thuermer A."/>
            <person name="Voget S."/>
            <person name="Daniel R."/>
            <person name="Markert S."/>
            <person name="Gros O."/>
            <person name="Schweder T."/>
        </authorList>
    </citation>
    <scope>NUCLEOTIDE SEQUENCE [LARGE SCALE GENOMIC DNA]</scope>
    <source>
        <strain evidence="2 3">COS</strain>
    </source>
</reference>
<keyword evidence="3" id="KW-1185">Reference proteome</keyword>
<dbReference type="AlphaFoldDB" id="A0A7Z0VKS0"/>
<protein>
    <submittedName>
        <fullName evidence="2">Uncharacterized protein</fullName>
    </submittedName>
</protein>
<feature type="chain" id="PRO_5031016840" evidence="1">
    <location>
        <begin position="19"/>
        <end position="223"/>
    </location>
</feature>
<dbReference type="RefSeq" id="WP_069124781.1">
    <property type="nucleotide sequence ID" value="NZ_MARB01000011.1"/>
</dbReference>
<feature type="signal peptide" evidence="1">
    <location>
        <begin position="1"/>
        <end position="18"/>
    </location>
</feature>
<dbReference type="OrthoDB" id="8560667at2"/>
<evidence type="ECO:0000256" key="1">
    <source>
        <dbReference type="SAM" id="SignalP"/>
    </source>
</evidence>
<dbReference type="EMBL" id="MARB01000011">
    <property type="protein sequence ID" value="ODJ87472.1"/>
    <property type="molecule type" value="Genomic_DNA"/>
</dbReference>
<comment type="caution">
    <text evidence="2">The sequence shown here is derived from an EMBL/GenBank/DDBJ whole genome shotgun (WGS) entry which is preliminary data.</text>
</comment>
<name>A0A7Z0VKS0_9GAMM</name>
<dbReference type="Proteomes" id="UP000094769">
    <property type="component" value="Unassembled WGS sequence"/>
</dbReference>
<gene>
    <name evidence="2" type="ORF">CODIS_21770</name>
</gene>
<proteinExistence type="predicted"/>
<organism evidence="2 3">
    <name type="scientific">Candidatus Thiodiazotropha endolucinida</name>
    <dbReference type="NCBI Taxonomy" id="1655433"/>
    <lineage>
        <taxon>Bacteria</taxon>
        <taxon>Pseudomonadati</taxon>
        <taxon>Pseudomonadota</taxon>
        <taxon>Gammaproteobacteria</taxon>
        <taxon>Chromatiales</taxon>
        <taxon>Sedimenticolaceae</taxon>
        <taxon>Candidatus Thiodiazotropha</taxon>
    </lineage>
</organism>
<evidence type="ECO:0000313" key="3">
    <source>
        <dbReference type="Proteomes" id="UP000094769"/>
    </source>
</evidence>